<organism evidence="1 2">
    <name type="scientific">Mycena venus</name>
    <dbReference type="NCBI Taxonomy" id="2733690"/>
    <lineage>
        <taxon>Eukaryota</taxon>
        <taxon>Fungi</taxon>
        <taxon>Dikarya</taxon>
        <taxon>Basidiomycota</taxon>
        <taxon>Agaricomycotina</taxon>
        <taxon>Agaricomycetes</taxon>
        <taxon>Agaricomycetidae</taxon>
        <taxon>Agaricales</taxon>
        <taxon>Marasmiineae</taxon>
        <taxon>Mycenaceae</taxon>
        <taxon>Mycena</taxon>
    </lineage>
</organism>
<proteinExistence type="predicted"/>
<sequence>MPVISQVFRRRTSISGPNSNELFGRPKNVLDTPLNRSALRRAHTNTSAGRVVRILHRTLAAFTAPQPPLLPYHRITEYFASNFGIKVKKTLQ</sequence>
<gene>
    <name evidence="1" type="ORF">MVEN_02355400</name>
</gene>
<accession>A0A8H6X3A8</accession>
<reference evidence="1" key="1">
    <citation type="submission" date="2020-05" db="EMBL/GenBank/DDBJ databases">
        <title>Mycena genomes resolve the evolution of fungal bioluminescence.</title>
        <authorList>
            <person name="Tsai I.J."/>
        </authorList>
    </citation>
    <scope>NUCLEOTIDE SEQUENCE</scope>
    <source>
        <strain evidence="1">CCC161011</strain>
    </source>
</reference>
<evidence type="ECO:0000313" key="2">
    <source>
        <dbReference type="Proteomes" id="UP000620124"/>
    </source>
</evidence>
<protein>
    <submittedName>
        <fullName evidence="1">Uncharacterized protein</fullName>
    </submittedName>
</protein>
<dbReference type="AlphaFoldDB" id="A0A8H6X3A8"/>
<name>A0A8H6X3A8_9AGAR</name>
<comment type="caution">
    <text evidence="1">The sequence shown here is derived from an EMBL/GenBank/DDBJ whole genome shotgun (WGS) entry which is preliminary data.</text>
</comment>
<dbReference type="EMBL" id="JACAZI010000029">
    <property type="protein sequence ID" value="KAF7333397.1"/>
    <property type="molecule type" value="Genomic_DNA"/>
</dbReference>
<dbReference type="Proteomes" id="UP000620124">
    <property type="component" value="Unassembled WGS sequence"/>
</dbReference>
<evidence type="ECO:0000313" key="1">
    <source>
        <dbReference type="EMBL" id="KAF7333397.1"/>
    </source>
</evidence>
<keyword evidence="2" id="KW-1185">Reference proteome</keyword>